<dbReference type="AlphaFoldDB" id="A0A1W0CIZ8"/>
<keyword evidence="5 7" id="KW-0067">ATP-binding</keyword>
<dbReference type="InterPro" id="IPR050201">
    <property type="entry name" value="Bacterial_glucokinase"/>
</dbReference>
<name>A0A1W0CIZ8_9NEIS</name>
<dbReference type="PANTHER" id="PTHR47690">
    <property type="entry name" value="GLUCOKINASE"/>
    <property type="match status" value="1"/>
</dbReference>
<keyword evidence="2 7" id="KW-0808">Transferase</keyword>
<feature type="binding site" evidence="7">
    <location>
        <begin position="14"/>
        <end position="19"/>
    </location>
    <ligand>
        <name>ATP</name>
        <dbReference type="ChEBI" id="CHEBI:30616"/>
    </ligand>
</feature>
<dbReference type="EMBL" id="MUKV01000031">
    <property type="protein sequence ID" value="OQS34668.1"/>
    <property type="molecule type" value="Genomic_DNA"/>
</dbReference>
<keyword evidence="1 7" id="KW-0963">Cytoplasm</keyword>
<dbReference type="HAMAP" id="MF_00524">
    <property type="entry name" value="Glucokinase"/>
    <property type="match status" value="1"/>
</dbReference>
<gene>
    <name evidence="7" type="primary">glk</name>
    <name evidence="9" type="ORF">B0T45_18435</name>
</gene>
<evidence type="ECO:0000313" key="10">
    <source>
        <dbReference type="Proteomes" id="UP000192721"/>
    </source>
</evidence>
<dbReference type="FunFam" id="3.40.367.20:FF:000002">
    <property type="entry name" value="Glucokinase"/>
    <property type="match status" value="1"/>
</dbReference>
<dbReference type="Pfam" id="PF02685">
    <property type="entry name" value="Glucokinase"/>
    <property type="match status" value="1"/>
</dbReference>
<dbReference type="RefSeq" id="WP_081556478.1">
    <property type="nucleotide sequence ID" value="NZ_MUKV01000031.1"/>
</dbReference>
<dbReference type="Gene3D" id="3.30.420.40">
    <property type="match status" value="1"/>
</dbReference>
<dbReference type="GO" id="GO:0005524">
    <property type="term" value="F:ATP binding"/>
    <property type="evidence" value="ECO:0007669"/>
    <property type="project" value="UniProtKB-UniRule"/>
</dbReference>
<evidence type="ECO:0000313" key="9">
    <source>
        <dbReference type="EMBL" id="OQS34668.1"/>
    </source>
</evidence>
<dbReference type="GO" id="GO:0004340">
    <property type="term" value="F:glucokinase activity"/>
    <property type="evidence" value="ECO:0007669"/>
    <property type="project" value="UniProtKB-UniRule"/>
</dbReference>
<evidence type="ECO:0000256" key="3">
    <source>
        <dbReference type="ARBA" id="ARBA00022741"/>
    </source>
</evidence>
<evidence type="ECO:0000256" key="2">
    <source>
        <dbReference type="ARBA" id="ARBA00022679"/>
    </source>
</evidence>
<comment type="catalytic activity">
    <reaction evidence="7">
        <text>D-glucose + ATP = D-glucose 6-phosphate + ADP + H(+)</text>
        <dbReference type="Rhea" id="RHEA:17825"/>
        <dbReference type="ChEBI" id="CHEBI:4167"/>
        <dbReference type="ChEBI" id="CHEBI:15378"/>
        <dbReference type="ChEBI" id="CHEBI:30616"/>
        <dbReference type="ChEBI" id="CHEBI:61548"/>
        <dbReference type="ChEBI" id="CHEBI:456216"/>
        <dbReference type="EC" id="2.7.1.2"/>
    </reaction>
</comment>
<dbReference type="GO" id="GO:0005829">
    <property type="term" value="C:cytosol"/>
    <property type="evidence" value="ECO:0007669"/>
    <property type="project" value="TreeGrafter"/>
</dbReference>
<dbReference type="GO" id="GO:0006096">
    <property type="term" value="P:glycolytic process"/>
    <property type="evidence" value="ECO:0007669"/>
    <property type="project" value="UniProtKB-UniRule"/>
</dbReference>
<evidence type="ECO:0000256" key="5">
    <source>
        <dbReference type="ARBA" id="ARBA00022840"/>
    </source>
</evidence>
<accession>A0A1W0CIZ8</accession>
<dbReference type="Proteomes" id="UP000192721">
    <property type="component" value="Unassembled WGS sequence"/>
</dbReference>
<comment type="caution">
    <text evidence="9">The sequence shown here is derived from an EMBL/GenBank/DDBJ whole genome shotgun (WGS) entry which is preliminary data.</text>
</comment>
<protein>
    <recommendedName>
        <fullName evidence="7">Glucokinase</fullName>
        <ecNumber evidence="7">2.7.1.2</ecNumber>
    </recommendedName>
    <alternativeName>
        <fullName evidence="7">Glucose kinase</fullName>
    </alternativeName>
</protein>
<dbReference type="NCBIfam" id="NF001416">
    <property type="entry name" value="PRK00292.1-3"/>
    <property type="match status" value="1"/>
</dbReference>
<evidence type="ECO:0000256" key="1">
    <source>
        <dbReference type="ARBA" id="ARBA00022490"/>
    </source>
</evidence>
<keyword evidence="6 7" id="KW-0324">Glycolysis</keyword>
<dbReference type="GO" id="GO:0005536">
    <property type="term" value="F:D-glucose binding"/>
    <property type="evidence" value="ECO:0007669"/>
    <property type="project" value="InterPro"/>
</dbReference>
<evidence type="ECO:0000256" key="7">
    <source>
        <dbReference type="HAMAP-Rule" id="MF_00524"/>
    </source>
</evidence>
<sequence length="341" mass="35632">MSTGLPEQWPRLLADIGGSNARFALETAPGVIEDIEVLPCGGYPTLLDAIRAYLDLAGARAVAHAAFGIANPVLGDWVQMTNHHWAFSIEATRRALGLTTLRVINDFTALALALPHLPASELLRIGGGEAEAGAPMALIGPGTGLGVSALIPYPGGYAPLSGEGGHVGFAPFDEREADIWRHAMRRFGHVSAERLLSGSGIPLIYQALCERAGETAAVLDPAEVTARGLSGACPRCRETLEVFCGMLGGAAANLALNLGARGGVYLGGGIVPRLRGFFEQSPFRRRFEDKGRMSGYLAAIPVYLIVSSYPALPGVAAHLAAELASARARPRAHPDDGAAGE</sequence>
<dbReference type="PANTHER" id="PTHR47690:SF1">
    <property type="entry name" value="GLUCOKINASE"/>
    <property type="match status" value="1"/>
</dbReference>
<dbReference type="InterPro" id="IPR003836">
    <property type="entry name" value="Glucokinase"/>
</dbReference>
<dbReference type="EC" id="2.7.1.2" evidence="7"/>
<dbReference type="Gene3D" id="3.40.367.20">
    <property type="match status" value="1"/>
</dbReference>
<dbReference type="NCBIfam" id="TIGR00749">
    <property type="entry name" value="glk"/>
    <property type="match status" value="1"/>
</dbReference>
<keyword evidence="3 7" id="KW-0547">Nucleotide-binding</keyword>
<keyword evidence="4 7" id="KW-0418">Kinase</keyword>
<reference evidence="9 10" key="1">
    <citation type="submission" date="2017-02" db="EMBL/GenBank/DDBJ databases">
        <title>Chromobacterium haemolyticum H5244.</title>
        <authorList>
            <person name="Gulvik C.A."/>
        </authorList>
    </citation>
    <scope>NUCLEOTIDE SEQUENCE [LARGE SCALE GENOMIC DNA]</scope>
    <source>
        <strain evidence="9 10">H5244</strain>
    </source>
</reference>
<evidence type="ECO:0000256" key="8">
    <source>
        <dbReference type="RuleBase" id="RU004046"/>
    </source>
</evidence>
<organism evidence="9 10">
    <name type="scientific">Chromobacterium haemolyticum</name>
    <dbReference type="NCBI Taxonomy" id="394935"/>
    <lineage>
        <taxon>Bacteria</taxon>
        <taxon>Pseudomonadati</taxon>
        <taxon>Pseudomonadota</taxon>
        <taxon>Betaproteobacteria</taxon>
        <taxon>Neisseriales</taxon>
        <taxon>Chromobacteriaceae</taxon>
        <taxon>Chromobacterium</taxon>
    </lineage>
</organism>
<evidence type="ECO:0000256" key="6">
    <source>
        <dbReference type="ARBA" id="ARBA00023152"/>
    </source>
</evidence>
<evidence type="ECO:0000256" key="4">
    <source>
        <dbReference type="ARBA" id="ARBA00022777"/>
    </source>
</evidence>
<dbReference type="CDD" id="cd24008">
    <property type="entry name" value="ASKHA_NBD_GLK"/>
    <property type="match status" value="1"/>
</dbReference>
<comment type="subcellular location">
    <subcellularLocation>
        <location evidence="7">Cytoplasm</location>
    </subcellularLocation>
</comment>
<dbReference type="InterPro" id="IPR043129">
    <property type="entry name" value="ATPase_NBD"/>
</dbReference>
<dbReference type="SUPFAM" id="SSF53067">
    <property type="entry name" value="Actin-like ATPase domain"/>
    <property type="match status" value="1"/>
</dbReference>
<proteinExistence type="inferred from homology"/>
<comment type="similarity">
    <text evidence="7 8">Belongs to the bacterial glucokinase family.</text>
</comment>